<dbReference type="InterPro" id="IPR003369">
    <property type="entry name" value="TatA/B/E"/>
</dbReference>
<feature type="transmembrane region" description="Helical" evidence="9">
    <location>
        <begin position="70"/>
        <end position="90"/>
    </location>
</feature>
<keyword evidence="7 9" id="KW-0472">Membrane</keyword>
<feature type="compositionally biased region" description="Basic and acidic residues" evidence="8">
    <location>
        <begin position="550"/>
        <end position="568"/>
    </location>
</feature>
<reference evidence="10 11" key="1">
    <citation type="submission" date="2016-02" db="EMBL/GenBank/DDBJ databases">
        <title>Genome analysis of coral dinoflagellate symbionts highlights evolutionary adaptations to a symbiotic lifestyle.</title>
        <authorList>
            <person name="Aranda M."/>
            <person name="Li Y."/>
            <person name="Liew Y.J."/>
            <person name="Baumgarten S."/>
            <person name="Simakov O."/>
            <person name="Wilson M."/>
            <person name="Piel J."/>
            <person name="Ashoor H."/>
            <person name="Bougouffa S."/>
            <person name="Bajic V.B."/>
            <person name="Ryu T."/>
            <person name="Ravasi T."/>
            <person name="Bayer T."/>
            <person name="Micklem G."/>
            <person name="Kim H."/>
            <person name="Bhak J."/>
            <person name="Lajeunesse T.C."/>
            <person name="Voolstra C.R."/>
        </authorList>
    </citation>
    <scope>NUCLEOTIDE SEQUENCE [LARGE SCALE GENOMIC DNA]</scope>
    <source>
        <strain evidence="10 11">CCMP2467</strain>
    </source>
</reference>
<evidence type="ECO:0000256" key="1">
    <source>
        <dbReference type="ARBA" id="ARBA00004167"/>
    </source>
</evidence>
<proteinExistence type="predicted"/>
<keyword evidence="6" id="KW-0811">Translocation</keyword>
<evidence type="ECO:0000256" key="9">
    <source>
        <dbReference type="SAM" id="Phobius"/>
    </source>
</evidence>
<evidence type="ECO:0000256" key="5">
    <source>
        <dbReference type="ARBA" id="ARBA00022989"/>
    </source>
</evidence>
<keyword evidence="2" id="KW-0813">Transport</keyword>
<evidence type="ECO:0000256" key="6">
    <source>
        <dbReference type="ARBA" id="ARBA00023010"/>
    </source>
</evidence>
<sequence>MARRSSRRVAAVAALLGAASIGGTSFATAPPQVPLRVLSREPQTPTLTGRSLVRSSPGPRTPRRLFDSGSFFGVGVPEALVVAFLGWFLLGPEELYKISKQVGGWLGELRTYIGQAARQYESALDDTSTRQAIEGIRQTQQTVSELAGSWRSVTDSLRDPLAISSTLQRGTKRSGEDSGAQAFAATATAMRERSATVAALVDAQYPKRQMDDDDDDLAAIAILPALSSKIEAVDLDAENDGEKEDKTAAPDQDGETQEELDEKIAKSRAAASDLWYKPEDAPDYDSWDVPKDAKAFLRRLDERLEDIEALGSELKTVTMAALPGPIYADAVAVDINLEADDVYDWERLLLSTIDEGEHVYRVYQQAGNRHYRSIDLYSSQAAARPTHNQSERALNLVMMHRLRTLEWWADVLQMDVRRLSKLGSEQLLLQWMRKPSAGSPALGVLQGNMRCRSPAREDDGSSEVMSSMYEAIRQLADSRSEEAAAFLNGCQQPGGVGYADGLHLSPDAMPHLVELLEPFLEDVAAVFSDSALCSVRDTGDAFDLAPASEVSRDRTEQHSENSQDQDRRGQVAAAVLGAVPLHPVAGRGLRGIGQELAWKLSEGEFLPHKSKILVVCSGNNLYGYEWTWPRQLREAVEGMLEACSEKGLALHLLDIVPENDIQKAGEEETAWWDDWEQQRERGHASGETAKAVTLRINAIIGKEQQFMALRERSAATMTHSPQFWELHRKLGESHG</sequence>
<keyword evidence="4" id="KW-0653">Protein transport</keyword>
<evidence type="ECO:0000256" key="7">
    <source>
        <dbReference type="ARBA" id="ARBA00023136"/>
    </source>
</evidence>
<comment type="subcellular location">
    <subcellularLocation>
        <location evidence="1">Membrane</location>
        <topology evidence="1">Single-pass membrane protein</topology>
    </subcellularLocation>
</comment>
<keyword evidence="5 9" id="KW-1133">Transmembrane helix</keyword>
<dbReference type="OrthoDB" id="444403at2759"/>
<feature type="region of interest" description="Disordered" evidence="8">
    <location>
        <begin position="40"/>
        <end position="60"/>
    </location>
</feature>
<dbReference type="Pfam" id="PF02416">
    <property type="entry name" value="TatA_B_E"/>
    <property type="match status" value="1"/>
</dbReference>
<keyword evidence="11" id="KW-1185">Reference proteome</keyword>
<protein>
    <submittedName>
        <fullName evidence="10">Sec-independent protein translocase protein TatB</fullName>
    </submittedName>
</protein>
<organism evidence="10 11">
    <name type="scientific">Symbiodinium microadriaticum</name>
    <name type="common">Dinoflagellate</name>
    <name type="synonym">Zooxanthella microadriatica</name>
    <dbReference type="NCBI Taxonomy" id="2951"/>
    <lineage>
        <taxon>Eukaryota</taxon>
        <taxon>Sar</taxon>
        <taxon>Alveolata</taxon>
        <taxon>Dinophyceae</taxon>
        <taxon>Suessiales</taxon>
        <taxon>Symbiodiniaceae</taxon>
        <taxon>Symbiodinium</taxon>
    </lineage>
</organism>
<feature type="region of interest" description="Disordered" evidence="8">
    <location>
        <begin position="237"/>
        <end position="258"/>
    </location>
</feature>
<dbReference type="Proteomes" id="UP000186817">
    <property type="component" value="Unassembled WGS sequence"/>
</dbReference>
<evidence type="ECO:0000313" key="11">
    <source>
        <dbReference type="Proteomes" id="UP000186817"/>
    </source>
</evidence>
<accession>A0A1Q9D2B2</accession>
<evidence type="ECO:0000256" key="4">
    <source>
        <dbReference type="ARBA" id="ARBA00022927"/>
    </source>
</evidence>
<dbReference type="EMBL" id="LSRX01000768">
    <property type="protein sequence ID" value="OLP89296.1"/>
    <property type="molecule type" value="Genomic_DNA"/>
</dbReference>
<keyword evidence="3 9" id="KW-0812">Transmembrane</keyword>
<comment type="caution">
    <text evidence="10">The sequence shown here is derived from an EMBL/GenBank/DDBJ whole genome shotgun (WGS) entry which is preliminary data.</text>
</comment>
<evidence type="ECO:0000313" key="10">
    <source>
        <dbReference type="EMBL" id="OLP89296.1"/>
    </source>
</evidence>
<evidence type="ECO:0000256" key="3">
    <source>
        <dbReference type="ARBA" id="ARBA00022692"/>
    </source>
</evidence>
<dbReference type="AlphaFoldDB" id="A0A1Q9D2B2"/>
<name>A0A1Q9D2B2_SYMMI</name>
<feature type="region of interest" description="Disordered" evidence="8">
    <location>
        <begin position="546"/>
        <end position="568"/>
    </location>
</feature>
<evidence type="ECO:0000256" key="8">
    <source>
        <dbReference type="SAM" id="MobiDB-lite"/>
    </source>
</evidence>
<gene>
    <name evidence="10" type="primary">tatB</name>
    <name evidence="10" type="ORF">AK812_SmicGene29271</name>
</gene>
<evidence type="ECO:0000256" key="2">
    <source>
        <dbReference type="ARBA" id="ARBA00022448"/>
    </source>
</evidence>